<organism evidence="3 4">
    <name type="scientific">Sinanodonta woodiana</name>
    <name type="common">Chinese pond mussel</name>
    <name type="synonym">Anodonta woodiana</name>
    <dbReference type="NCBI Taxonomy" id="1069815"/>
    <lineage>
        <taxon>Eukaryota</taxon>
        <taxon>Metazoa</taxon>
        <taxon>Spiralia</taxon>
        <taxon>Lophotrochozoa</taxon>
        <taxon>Mollusca</taxon>
        <taxon>Bivalvia</taxon>
        <taxon>Autobranchia</taxon>
        <taxon>Heteroconchia</taxon>
        <taxon>Palaeoheterodonta</taxon>
        <taxon>Unionida</taxon>
        <taxon>Unionoidea</taxon>
        <taxon>Unionidae</taxon>
        <taxon>Unioninae</taxon>
        <taxon>Sinanodonta</taxon>
    </lineage>
</organism>
<keyword evidence="4" id="KW-1185">Reference proteome</keyword>
<feature type="compositionally biased region" description="Basic residues" evidence="1">
    <location>
        <begin position="90"/>
        <end position="101"/>
    </location>
</feature>
<protein>
    <recommendedName>
        <fullName evidence="2">BHLH domain-containing protein</fullName>
    </recommendedName>
</protein>
<dbReference type="EMBL" id="JBJQND010000005">
    <property type="protein sequence ID" value="KAL3876835.1"/>
    <property type="molecule type" value="Genomic_DNA"/>
</dbReference>
<feature type="compositionally biased region" description="Low complexity" evidence="1">
    <location>
        <begin position="69"/>
        <end position="83"/>
    </location>
</feature>
<dbReference type="SMART" id="SM00353">
    <property type="entry name" value="HLH"/>
    <property type="match status" value="1"/>
</dbReference>
<dbReference type="InterPro" id="IPR050359">
    <property type="entry name" value="bHLH_transcription_factors"/>
</dbReference>
<reference evidence="3 4" key="1">
    <citation type="submission" date="2024-11" db="EMBL/GenBank/DDBJ databases">
        <title>Chromosome-level genome assembly of the freshwater bivalve Anodonta woodiana.</title>
        <authorList>
            <person name="Chen X."/>
        </authorList>
    </citation>
    <scope>NUCLEOTIDE SEQUENCE [LARGE SCALE GENOMIC DNA]</scope>
    <source>
        <strain evidence="3">MN2024</strain>
        <tissue evidence="3">Gills</tissue>
    </source>
</reference>
<evidence type="ECO:0000313" key="3">
    <source>
        <dbReference type="EMBL" id="KAL3876835.1"/>
    </source>
</evidence>
<dbReference type="PROSITE" id="PS50888">
    <property type="entry name" value="BHLH"/>
    <property type="match status" value="1"/>
</dbReference>
<dbReference type="PANTHER" id="PTHR19290">
    <property type="entry name" value="BASIC HELIX-LOOP-HELIX PROTEIN NEUROGENIN-RELATED"/>
    <property type="match status" value="1"/>
</dbReference>
<dbReference type="SUPFAM" id="SSF47459">
    <property type="entry name" value="HLH, helix-loop-helix DNA-binding domain"/>
    <property type="match status" value="1"/>
</dbReference>
<evidence type="ECO:0000313" key="4">
    <source>
        <dbReference type="Proteomes" id="UP001634394"/>
    </source>
</evidence>
<dbReference type="Gene3D" id="4.10.280.10">
    <property type="entry name" value="Helix-loop-helix DNA-binding domain"/>
    <property type="match status" value="1"/>
</dbReference>
<dbReference type="PANTHER" id="PTHR19290:SF163">
    <property type="entry name" value="BASIC HELIX-LOOP-HELIX NEURAL TRANSCRIPTION FACTOR TAP"/>
    <property type="match status" value="1"/>
</dbReference>
<gene>
    <name evidence="3" type="ORF">ACJMK2_034621</name>
</gene>
<dbReference type="AlphaFoldDB" id="A0ABD3WWB3"/>
<evidence type="ECO:0000256" key="1">
    <source>
        <dbReference type="SAM" id="MobiDB-lite"/>
    </source>
</evidence>
<feature type="compositionally biased region" description="Polar residues" evidence="1">
    <location>
        <begin position="20"/>
        <end position="52"/>
    </location>
</feature>
<dbReference type="Pfam" id="PF00010">
    <property type="entry name" value="HLH"/>
    <property type="match status" value="1"/>
</dbReference>
<evidence type="ECO:0000259" key="2">
    <source>
        <dbReference type="PROSITE" id="PS50888"/>
    </source>
</evidence>
<name>A0ABD3WWB3_SINWO</name>
<dbReference type="Proteomes" id="UP001634394">
    <property type="component" value="Unassembled WGS sequence"/>
</dbReference>
<accession>A0ABD3WWB3</accession>
<feature type="region of interest" description="Disordered" evidence="1">
    <location>
        <begin position="11"/>
        <end position="105"/>
    </location>
</feature>
<dbReference type="InterPro" id="IPR011598">
    <property type="entry name" value="bHLH_dom"/>
</dbReference>
<feature type="domain" description="BHLH" evidence="2">
    <location>
        <begin position="113"/>
        <end position="165"/>
    </location>
</feature>
<proteinExistence type="predicted"/>
<comment type="caution">
    <text evidence="3">The sequence shown here is derived from an EMBL/GenBank/DDBJ whole genome shotgun (WGS) entry which is preliminary data.</text>
</comment>
<sequence>MPGEVEYVCATSPAEETCPSVISASTPGTPGSTNCIFSTSSTHTNSEFSSLDSDLENDSVFDESHESENGSSQPNSSSALSTNTNDCTPKKKRYSKSRAKNKSPALVMKMKKTRRMKANDRERNRMHSLNSALDELRKILPTTQEDNKLTKIETLRVAHNYIFALSETLKMLDRKDQESNSVNKNVQDLFGSAKHSLDNDARSIRNHQYHQHHHQESPIMSKVKMECTDGKFSGIQQSSAFGQVQNNTSTGSTSITIMPRLTNVSHIPQRHTTNFVRNFNYDWNYSPYSYAVPSSPAAFSDTSDGYSFETV</sequence>
<dbReference type="InterPro" id="IPR036638">
    <property type="entry name" value="HLH_DNA-bd_sf"/>
</dbReference>